<comment type="caution">
    <text evidence="2">The sequence shown here is derived from an EMBL/GenBank/DDBJ whole genome shotgun (WGS) entry which is preliminary data.</text>
</comment>
<accession>A0A328YW50</accession>
<dbReference type="RefSeq" id="WP_146749369.1">
    <property type="nucleotide sequence ID" value="NZ_CBCSGC010000122.1"/>
</dbReference>
<evidence type="ECO:0000256" key="1">
    <source>
        <dbReference type="SAM" id="MobiDB-lite"/>
    </source>
</evidence>
<name>A0A328YW50_9BURK</name>
<dbReference type="AlphaFoldDB" id="A0A328YW50"/>
<organism evidence="2 3">
    <name type="scientific">Paracidovorax anthurii</name>
    <dbReference type="NCBI Taxonomy" id="78229"/>
    <lineage>
        <taxon>Bacteria</taxon>
        <taxon>Pseudomonadati</taxon>
        <taxon>Pseudomonadota</taxon>
        <taxon>Betaproteobacteria</taxon>
        <taxon>Burkholderiales</taxon>
        <taxon>Comamonadaceae</taxon>
        <taxon>Paracidovorax</taxon>
    </lineage>
</organism>
<evidence type="ECO:0000313" key="2">
    <source>
        <dbReference type="EMBL" id="RAR76422.1"/>
    </source>
</evidence>
<keyword evidence="3" id="KW-1185">Reference proteome</keyword>
<gene>
    <name evidence="2" type="ORF">AX018_104820</name>
</gene>
<protein>
    <submittedName>
        <fullName evidence="2">Uncharacterized protein</fullName>
    </submittedName>
</protein>
<dbReference type="OrthoDB" id="9950016at2"/>
<sequence length="258" mass="27472">MTSVGRTSGGASTHHPFRGQEQTAPRQAQRAASVPPPGLALGRSAAAAPERSARRARSAPPVLQGAAPPLASALTFAELVGEAQARRLDEEWGAVHGARVKRGRPQVHDWEAGLNPDRVAIPAGNPANARLDELLDLEAVKQGTPVLWSIGPGEALLLGPHTELGGLDPDTGKSRRLGHPSLLHGTLKNAETGEWWGKEARISGELGWDVVKDRFYIVNQSGRYSRHEGMGRAQMENVARSFAQCGLAVEIRVLNEGG</sequence>
<feature type="region of interest" description="Disordered" evidence="1">
    <location>
        <begin position="1"/>
        <end position="65"/>
    </location>
</feature>
<feature type="compositionally biased region" description="Polar residues" evidence="1">
    <location>
        <begin position="1"/>
        <end position="11"/>
    </location>
</feature>
<proteinExistence type="predicted"/>
<dbReference type="Proteomes" id="UP000248856">
    <property type="component" value="Unassembled WGS sequence"/>
</dbReference>
<reference evidence="2 3" key="1">
    <citation type="submission" date="2018-06" db="EMBL/GenBank/DDBJ databases">
        <title>Genomic Encyclopedia of Archaeal and Bacterial Type Strains, Phase II (KMG-II): from individual species to whole genera.</title>
        <authorList>
            <person name="Goeker M."/>
        </authorList>
    </citation>
    <scope>NUCLEOTIDE SEQUENCE [LARGE SCALE GENOMIC DNA]</scope>
    <source>
        <strain evidence="2 3">CFPB 3232</strain>
    </source>
</reference>
<dbReference type="EMBL" id="QLTA01000048">
    <property type="protein sequence ID" value="RAR76422.1"/>
    <property type="molecule type" value="Genomic_DNA"/>
</dbReference>
<evidence type="ECO:0000313" key="3">
    <source>
        <dbReference type="Proteomes" id="UP000248856"/>
    </source>
</evidence>